<dbReference type="InterPro" id="IPR001245">
    <property type="entry name" value="Ser-Thr/Tyr_kinase_cat_dom"/>
</dbReference>
<accession>A0A914E1C7</accession>
<dbReference type="SUPFAM" id="SSF56112">
    <property type="entry name" value="Protein kinase-like (PK-like)"/>
    <property type="match status" value="1"/>
</dbReference>
<dbReference type="AlphaFoldDB" id="A0A914E1C7"/>
<dbReference type="Proteomes" id="UP000887540">
    <property type="component" value="Unplaced"/>
</dbReference>
<dbReference type="WBParaSite" id="ACRNAN_scaffold5247.g31023.t1">
    <property type="protein sequence ID" value="ACRNAN_scaffold5247.g31023.t1"/>
    <property type="gene ID" value="ACRNAN_scaffold5247.g31023"/>
</dbReference>
<name>A0A914E1C7_9BILA</name>
<evidence type="ECO:0000313" key="4">
    <source>
        <dbReference type="Proteomes" id="UP000887540"/>
    </source>
</evidence>
<evidence type="ECO:0000259" key="3">
    <source>
        <dbReference type="PROSITE" id="PS50011"/>
    </source>
</evidence>
<dbReference type="Gene3D" id="1.10.510.10">
    <property type="entry name" value="Transferase(Phosphotransferase) domain 1"/>
    <property type="match status" value="1"/>
</dbReference>
<feature type="domain" description="Protein kinase" evidence="3">
    <location>
        <begin position="1"/>
        <end position="77"/>
    </location>
</feature>
<dbReference type="GO" id="GO:0005524">
    <property type="term" value="F:ATP binding"/>
    <property type="evidence" value="ECO:0007669"/>
    <property type="project" value="UniProtKB-KW"/>
</dbReference>
<keyword evidence="4" id="KW-1185">Reference proteome</keyword>
<protein>
    <submittedName>
        <fullName evidence="5">Protein kinase domain-containing protein</fullName>
    </submittedName>
</protein>
<evidence type="ECO:0000256" key="1">
    <source>
        <dbReference type="ARBA" id="ARBA00022741"/>
    </source>
</evidence>
<dbReference type="GO" id="GO:0004672">
    <property type="term" value="F:protein kinase activity"/>
    <property type="evidence" value="ECO:0007669"/>
    <property type="project" value="InterPro"/>
</dbReference>
<dbReference type="InterPro" id="IPR011009">
    <property type="entry name" value="Kinase-like_dom_sf"/>
</dbReference>
<evidence type="ECO:0000256" key="2">
    <source>
        <dbReference type="ARBA" id="ARBA00022840"/>
    </source>
</evidence>
<dbReference type="InterPro" id="IPR050198">
    <property type="entry name" value="Non-receptor_tyrosine_kinases"/>
</dbReference>
<evidence type="ECO:0000313" key="5">
    <source>
        <dbReference type="WBParaSite" id="ACRNAN_scaffold5247.g31023.t1"/>
    </source>
</evidence>
<proteinExistence type="predicted"/>
<dbReference type="PRINTS" id="PR00109">
    <property type="entry name" value="TYRKINASE"/>
</dbReference>
<reference evidence="5" key="1">
    <citation type="submission" date="2022-11" db="UniProtKB">
        <authorList>
            <consortium name="WormBaseParasite"/>
        </authorList>
    </citation>
    <scope>IDENTIFICATION</scope>
</reference>
<keyword evidence="1" id="KW-0547">Nucleotide-binding</keyword>
<keyword evidence="2" id="KW-0067">ATP-binding</keyword>
<dbReference type="Pfam" id="PF07714">
    <property type="entry name" value="PK_Tyr_Ser-Thr"/>
    <property type="match status" value="1"/>
</dbReference>
<dbReference type="PANTHER" id="PTHR24418">
    <property type="entry name" value="TYROSINE-PROTEIN KINASE"/>
    <property type="match status" value="1"/>
</dbReference>
<organism evidence="4 5">
    <name type="scientific">Acrobeloides nanus</name>
    <dbReference type="NCBI Taxonomy" id="290746"/>
    <lineage>
        <taxon>Eukaryota</taxon>
        <taxon>Metazoa</taxon>
        <taxon>Ecdysozoa</taxon>
        <taxon>Nematoda</taxon>
        <taxon>Chromadorea</taxon>
        <taxon>Rhabditida</taxon>
        <taxon>Tylenchina</taxon>
        <taxon>Cephalobomorpha</taxon>
        <taxon>Cephaloboidea</taxon>
        <taxon>Cephalobidae</taxon>
        <taxon>Acrobeloides</taxon>
    </lineage>
</organism>
<sequence>MQSPKGIPFCWCPPEAIMYQKFSHQSDVWSFGTTLWEIFTYGACPWAGYTIEEVKTYNKMVDPNFDFSYIRPPFCSS</sequence>
<dbReference type="InterPro" id="IPR000719">
    <property type="entry name" value="Prot_kinase_dom"/>
</dbReference>
<dbReference type="PROSITE" id="PS50011">
    <property type="entry name" value="PROTEIN_KINASE_DOM"/>
    <property type="match status" value="1"/>
</dbReference>